<dbReference type="Proteomes" id="UP000601435">
    <property type="component" value="Unassembled WGS sequence"/>
</dbReference>
<dbReference type="Gene3D" id="3.30.1370.50">
    <property type="entry name" value="R3H-like domain"/>
    <property type="match status" value="1"/>
</dbReference>
<feature type="compositionally biased region" description="Acidic residues" evidence="4">
    <location>
        <begin position="241"/>
        <end position="257"/>
    </location>
</feature>
<dbReference type="Pfam" id="PF01424">
    <property type="entry name" value="R3H"/>
    <property type="match status" value="1"/>
</dbReference>
<protein>
    <submittedName>
        <fullName evidence="7">GCSH protein</fullName>
    </submittedName>
</protein>
<dbReference type="EMBL" id="CAJNJA010009834">
    <property type="protein sequence ID" value="CAE7251070.1"/>
    <property type="molecule type" value="Genomic_DNA"/>
</dbReference>
<dbReference type="CDD" id="cd02325">
    <property type="entry name" value="R3H"/>
    <property type="match status" value="1"/>
</dbReference>
<dbReference type="InterPro" id="IPR003016">
    <property type="entry name" value="2-oxoA_DH_lipoyl-BS"/>
</dbReference>
<feature type="region of interest" description="Disordered" evidence="4">
    <location>
        <begin position="224"/>
        <end position="280"/>
    </location>
</feature>
<evidence type="ECO:0000313" key="7">
    <source>
        <dbReference type="EMBL" id="CAE7251070.1"/>
    </source>
</evidence>
<dbReference type="SUPFAM" id="SSF51230">
    <property type="entry name" value="Single hybrid motif"/>
    <property type="match status" value="1"/>
</dbReference>
<evidence type="ECO:0000259" key="5">
    <source>
        <dbReference type="PROSITE" id="PS50968"/>
    </source>
</evidence>
<evidence type="ECO:0000256" key="3">
    <source>
        <dbReference type="ARBA" id="ARBA00022946"/>
    </source>
</evidence>
<dbReference type="InterPro" id="IPR001374">
    <property type="entry name" value="R3H_dom"/>
</dbReference>
<evidence type="ECO:0000256" key="2">
    <source>
        <dbReference type="ARBA" id="ARBA00022823"/>
    </source>
</evidence>
<dbReference type="GO" id="GO:0009249">
    <property type="term" value="P:protein lipoylation"/>
    <property type="evidence" value="ECO:0007669"/>
    <property type="project" value="TreeGrafter"/>
</dbReference>
<evidence type="ECO:0000313" key="8">
    <source>
        <dbReference type="Proteomes" id="UP000601435"/>
    </source>
</evidence>
<feature type="domain" description="Lipoyl-binding" evidence="5">
    <location>
        <begin position="58"/>
        <end position="140"/>
    </location>
</feature>
<dbReference type="PROSITE" id="PS51061">
    <property type="entry name" value="R3H"/>
    <property type="match status" value="1"/>
</dbReference>
<dbReference type="PANTHER" id="PTHR11715">
    <property type="entry name" value="GLYCINE CLEAVAGE SYSTEM H PROTEIN"/>
    <property type="match status" value="1"/>
</dbReference>
<dbReference type="InterPro" id="IPR000089">
    <property type="entry name" value="Biotin_lipoyl"/>
</dbReference>
<dbReference type="AlphaFoldDB" id="A0A812M2I0"/>
<dbReference type="PROSITE" id="PS50968">
    <property type="entry name" value="BIOTINYL_LIPOYL"/>
    <property type="match status" value="1"/>
</dbReference>
<feature type="compositionally biased region" description="Basic residues" evidence="4">
    <location>
        <begin position="266"/>
        <end position="280"/>
    </location>
</feature>
<name>A0A812M2I0_9DINO</name>
<dbReference type="Gene3D" id="2.40.50.100">
    <property type="match status" value="1"/>
</dbReference>
<gene>
    <name evidence="7" type="primary">GCSH</name>
    <name evidence="7" type="ORF">SNEC2469_LOCUS5208</name>
</gene>
<dbReference type="InterPro" id="IPR036867">
    <property type="entry name" value="R3H_dom_sf"/>
</dbReference>
<dbReference type="GO" id="GO:0005737">
    <property type="term" value="C:cytoplasm"/>
    <property type="evidence" value="ECO:0007669"/>
    <property type="project" value="TreeGrafter"/>
</dbReference>
<evidence type="ECO:0000256" key="4">
    <source>
        <dbReference type="SAM" id="MobiDB-lite"/>
    </source>
</evidence>
<dbReference type="GO" id="GO:0019464">
    <property type="term" value="P:glycine decarboxylation via glycine cleavage system"/>
    <property type="evidence" value="ECO:0007669"/>
    <property type="project" value="InterPro"/>
</dbReference>
<keyword evidence="3" id="KW-0809">Transit peptide</keyword>
<organism evidence="7 8">
    <name type="scientific">Symbiodinium necroappetens</name>
    <dbReference type="NCBI Taxonomy" id="1628268"/>
    <lineage>
        <taxon>Eukaryota</taxon>
        <taxon>Sar</taxon>
        <taxon>Alveolata</taxon>
        <taxon>Dinophyceae</taxon>
        <taxon>Suessiales</taxon>
        <taxon>Symbiodiniaceae</taxon>
        <taxon>Symbiodinium</taxon>
    </lineage>
</organism>
<evidence type="ECO:0000256" key="1">
    <source>
        <dbReference type="ARBA" id="ARBA00009249"/>
    </source>
</evidence>
<dbReference type="OrthoDB" id="10264154at2759"/>
<dbReference type="InterPro" id="IPR011053">
    <property type="entry name" value="Single_hybrid_motif"/>
</dbReference>
<sequence length="280" mass="31467">MAGRATVGLRAPACYLLAPQLHRRAAGFASGARPGLTEQGQRYFTKTHEWFQVEEEGVGTVGITQVAQRALGEVLYCKLPQEGARFKVMETLATLEALKSVGEVHSPIRGEVIEVNSRLEREPALVTYAPLTDGWLVRMAFDGQIPRYLRRSSAIPRSQVEPLLADIPGLVRYLEERLLSSPGDSDALQELTFDGLRTIERWYIHKAASELNLYTASHGTGAGRQLVVRRAPRTRNQPGPDADEDSDDEEEDEEEEAIPQRERPRLERRRKRAPVRVLYK</sequence>
<dbReference type="SUPFAM" id="SSF82708">
    <property type="entry name" value="R3H domain"/>
    <property type="match status" value="1"/>
</dbReference>
<feature type="domain" description="R3H" evidence="6">
    <location>
        <begin position="168"/>
        <end position="232"/>
    </location>
</feature>
<comment type="similarity">
    <text evidence="1">Belongs to the GcvH family.</text>
</comment>
<dbReference type="PANTHER" id="PTHR11715:SF3">
    <property type="entry name" value="GLYCINE CLEAVAGE SYSTEM H PROTEIN-RELATED"/>
    <property type="match status" value="1"/>
</dbReference>
<comment type="caution">
    <text evidence="7">The sequence shown here is derived from an EMBL/GenBank/DDBJ whole genome shotgun (WGS) entry which is preliminary data.</text>
</comment>
<keyword evidence="8" id="KW-1185">Reference proteome</keyword>
<accession>A0A812M2I0</accession>
<dbReference type="Pfam" id="PF01597">
    <property type="entry name" value="GCV_H"/>
    <property type="match status" value="1"/>
</dbReference>
<dbReference type="PROSITE" id="PS00189">
    <property type="entry name" value="LIPOYL"/>
    <property type="match status" value="1"/>
</dbReference>
<dbReference type="GO" id="GO:0005960">
    <property type="term" value="C:glycine cleavage complex"/>
    <property type="evidence" value="ECO:0007669"/>
    <property type="project" value="InterPro"/>
</dbReference>
<dbReference type="CDD" id="cd06848">
    <property type="entry name" value="GCS_H"/>
    <property type="match status" value="1"/>
</dbReference>
<dbReference type="InterPro" id="IPR033753">
    <property type="entry name" value="GCV_H/Fam206"/>
</dbReference>
<evidence type="ECO:0000259" key="6">
    <source>
        <dbReference type="PROSITE" id="PS51061"/>
    </source>
</evidence>
<dbReference type="InterPro" id="IPR002930">
    <property type="entry name" value="GCV_H"/>
</dbReference>
<proteinExistence type="inferred from homology"/>
<reference evidence="7" key="1">
    <citation type="submission" date="2021-02" db="EMBL/GenBank/DDBJ databases">
        <authorList>
            <person name="Dougan E. K."/>
            <person name="Rhodes N."/>
            <person name="Thang M."/>
            <person name="Chan C."/>
        </authorList>
    </citation>
    <scope>NUCLEOTIDE SEQUENCE</scope>
</reference>
<keyword evidence="2" id="KW-0450">Lipoyl</keyword>
<dbReference type="GO" id="GO:0003676">
    <property type="term" value="F:nucleic acid binding"/>
    <property type="evidence" value="ECO:0007669"/>
    <property type="project" value="UniProtKB-UniRule"/>
</dbReference>